<organism evidence="2 3">
    <name type="scientific">Candidatus Taenaricola geysiri</name>
    <dbReference type="NCBI Taxonomy" id="1974752"/>
    <lineage>
        <taxon>Bacteria</taxon>
        <taxon>Pseudomonadati</taxon>
        <taxon>Candidatus Omnitrophota</taxon>
        <taxon>Candidatus Taenaricola</taxon>
    </lineage>
</organism>
<feature type="domain" description="Rhodanese" evidence="1">
    <location>
        <begin position="282"/>
        <end position="374"/>
    </location>
</feature>
<dbReference type="InterPro" id="IPR001763">
    <property type="entry name" value="Rhodanese-like_dom"/>
</dbReference>
<sequence>MYTPAQKSITICALVILCVICSAFFTLDVYSQAGPKIESVAEYVDFGSIPQGEIGKALLQIKNTGTEDLIIRKLDTCCGYKIINVSSWTIKPGAFTILTVACDTSRKSRGKDQRYITVNSNDPASPELKIKVLARIVKPQKPTVVQKQLSTPSLTVEELNSFIVNSQPFQLIDVREESEFAQEYISGAINFPKSKFESEIRSSGDMPKSINKDSLLVINCAVGVRSSHVTKKLLEYGYNAFNLTGGITAWKEAGFLVVKGVSVSEDMKPDIIDLKQAYHEYLKGKALWIDARQRQSYDIAHIEGAINISSSMIKYYMDYVPKDRDIIVYCQDVDCTASDAAADFLMKNGYSKQRIKIFKEGMYGWQKAGYPVAGNNK</sequence>
<feature type="domain" description="Rhodanese" evidence="1">
    <location>
        <begin position="165"/>
        <end position="259"/>
    </location>
</feature>
<dbReference type="Pfam" id="PF07610">
    <property type="entry name" value="DUF1573"/>
    <property type="match status" value="1"/>
</dbReference>
<dbReference type="Proteomes" id="UP000231267">
    <property type="component" value="Unassembled WGS sequence"/>
</dbReference>
<dbReference type="InterPro" id="IPR011467">
    <property type="entry name" value="DUF1573"/>
</dbReference>
<proteinExistence type="predicted"/>
<comment type="caution">
    <text evidence="2">The sequence shown here is derived from an EMBL/GenBank/DDBJ whole genome shotgun (WGS) entry which is preliminary data.</text>
</comment>
<accession>A0A2J0LFV9</accession>
<dbReference type="SUPFAM" id="SSF52821">
    <property type="entry name" value="Rhodanese/Cell cycle control phosphatase"/>
    <property type="match status" value="2"/>
</dbReference>
<dbReference type="InterPro" id="IPR050229">
    <property type="entry name" value="GlpE_sulfurtransferase"/>
</dbReference>
<dbReference type="PANTHER" id="PTHR43031:SF1">
    <property type="entry name" value="PYRIDINE NUCLEOTIDE-DISULPHIDE OXIDOREDUCTASE"/>
    <property type="match status" value="1"/>
</dbReference>
<evidence type="ECO:0000313" key="2">
    <source>
        <dbReference type="EMBL" id="PIW66109.1"/>
    </source>
</evidence>
<dbReference type="InterPro" id="IPR013783">
    <property type="entry name" value="Ig-like_fold"/>
</dbReference>
<name>A0A2J0LFV9_9BACT</name>
<reference evidence="2 3" key="1">
    <citation type="submission" date="2017-09" db="EMBL/GenBank/DDBJ databases">
        <title>Depth-based differentiation of microbial function through sediment-hosted aquifers and enrichment of novel symbionts in the deep terrestrial subsurface.</title>
        <authorList>
            <person name="Probst A.J."/>
            <person name="Ladd B."/>
            <person name="Jarett J.K."/>
            <person name="Geller-Mcgrath D.E."/>
            <person name="Sieber C.M."/>
            <person name="Emerson J.B."/>
            <person name="Anantharaman K."/>
            <person name="Thomas B.C."/>
            <person name="Malmstrom R."/>
            <person name="Stieglmeier M."/>
            <person name="Klingl A."/>
            <person name="Woyke T."/>
            <person name="Ryan C.M."/>
            <person name="Banfield J.F."/>
        </authorList>
    </citation>
    <scope>NUCLEOTIDE SEQUENCE [LARGE SCALE GENOMIC DNA]</scope>
    <source>
        <strain evidence="2">CG12_big_fil_rev_8_21_14_0_65_43_15</strain>
    </source>
</reference>
<protein>
    <recommendedName>
        <fullName evidence="1">Rhodanese domain-containing protein</fullName>
    </recommendedName>
</protein>
<dbReference type="AlphaFoldDB" id="A0A2J0LFV9"/>
<evidence type="ECO:0000313" key="3">
    <source>
        <dbReference type="Proteomes" id="UP000231267"/>
    </source>
</evidence>
<dbReference type="PROSITE" id="PS50206">
    <property type="entry name" value="RHODANESE_3"/>
    <property type="match status" value="2"/>
</dbReference>
<evidence type="ECO:0000259" key="1">
    <source>
        <dbReference type="PROSITE" id="PS50206"/>
    </source>
</evidence>
<dbReference type="EMBL" id="PFGP01000115">
    <property type="protein sequence ID" value="PIW66109.1"/>
    <property type="molecule type" value="Genomic_DNA"/>
</dbReference>
<dbReference type="Gene3D" id="2.60.40.10">
    <property type="entry name" value="Immunoglobulins"/>
    <property type="match status" value="1"/>
</dbReference>
<gene>
    <name evidence="2" type="ORF">COW11_05075</name>
</gene>
<dbReference type="Gene3D" id="3.40.250.10">
    <property type="entry name" value="Rhodanese-like domain"/>
    <property type="match status" value="2"/>
</dbReference>
<dbReference type="Pfam" id="PF00581">
    <property type="entry name" value="Rhodanese"/>
    <property type="match status" value="2"/>
</dbReference>
<dbReference type="PANTHER" id="PTHR43031">
    <property type="entry name" value="FAD-DEPENDENT OXIDOREDUCTASE"/>
    <property type="match status" value="1"/>
</dbReference>
<dbReference type="CDD" id="cd00158">
    <property type="entry name" value="RHOD"/>
    <property type="match status" value="2"/>
</dbReference>
<dbReference type="InterPro" id="IPR036873">
    <property type="entry name" value="Rhodanese-like_dom_sf"/>
</dbReference>
<dbReference type="SMART" id="SM00450">
    <property type="entry name" value="RHOD"/>
    <property type="match status" value="2"/>
</dbReference>